<sequence>MLKILVVEASVTRAESTARVLRRQGYQARSVDSGAEALRLHKDADLVLLDLDVPDVDGLQICQAIRDDSGTPIIAFTERDTELDRVLALQAGADDCVVKSCGSREVLARIEALVRRVYPWQEGPCSISLHPLHIDGRSREIRVDGRLVDVTAKEFDLLYALATHPEKVISRKELMVKIWERDAAESSRTIDTHVSSLRAKLGDSEWIVTVRGVGYRIGRGRDHARPTEHRQAREGIVRPGRPERPQLGLTARGS</sequence>
<dbReference type="SMART" id="SM00448">
    <property type="entry name" value="REC"/>
    <property type="match status" value="1"/>
</dbReference>
<keyword evidence="12" id="KW-1185">Reference proteome</keyword>
<dbReference type="RefSeq" id="WP_311582535.1">
    <property type="nucleotide sequence ID" value="NZ_JAVRFH010000059.1"/>
</dbReference>
<feature type="compositionally biased region" description="Basic and acidic residues" evidence="8">
    <location>
        <begin position="219"/>
        <end position="244"/>
    </location>
</feature>
<feature type="modified residue" description="4-aspartylphosphate" evidence="6">
    <location>
        <position position="50"/>
    </location>
</feature>
<feature type="domain" description="OmpR/PhoB-type" evidence="10">
    <location>
        <begin position="124"/>
        <end position="219"/>
    </location>
</feature>
<dbReference type="PROSITE" id="PS51755">
    <property type="entry name" value="OMPR_PHOB"/>
    <property type="match status" value="1"/>
</dbReference>
<evidence type="ECO:0000256" key="4">
    <source>
        <dbReference type="ARBA" id="ARBA00023125"/>
    </source>
</evidence>
<dbReference type="InterPro" id="IPR036388">
    <property type="entry name" value="WH-like_DNA-bd_sf"/>
</dbReference>
<name>A0ABU3AYW5_9ACTN</name>
<dbReference type="InterPro" id="IPR016032">
    <property type="entry name" value="Sig_transdc_resp-reg_C-effctor"/>
</dbReference>
<dbReference type="Pfam" id="PF00486">
    <property type="entry name" value="Trans_reg_C"/>
    <property type="match status" value="1"/>
</dbReference>
<reference evidence="11" key="1">
    <citation type="submission" date="2024-05" db="EMBL/GenBank/DDBJ databases">
        <title>30 novel species of actinomycetes from the DSMZ collection.</title>
        <authorList>
            <person name="Nouioui I."/>
        </authorList>
    </citation>
    <scope>NUCLEOTIDE SEQUENCE</scope>
    <source>
        <strain evidence="11">DSM 40712</strain>
    </source>
</reference>
<dbReference type="SUPFAM" id="SSF46894">
    <property type="entry name" value="C-terminal effector domain of the bipartite response regulators"/>
    <property type="match status" value="1"/>
</dbReference>
<protein>
    <submittedName>
        <fullName evidence="11">Response regulator transcription factor</fullName>
    </submittedName>
</protein>
<organism evidence="11 12">
    <name type="scientific">Streptomyces lancefieldiae</name>
    <dbReference type="NCBI Taxonomy" id="3075520"/>
    <lineage>
        <taxon>Bacteria</taxon>
        <taxon>Bacillati</taxon>
        <taxon>Actinomycetota</taxon>
        <taxon>Actinomycetes</taxon>
        <taxon>Kitasatosporales</taxon>
        <taxon>Streptomycetaceae</taxon>
        <taxon>Streptomyces</taxon>
    </lineage>
</organism>
<keyword evidence="2" id="KW-0902">Two-component regulatory system</keyword>
<dbReference type="Proteomes" id="UP001180724">
    <property type="component" value="Unassembled WGS sequence"/>
</dbReference>
<feature type="domain" description="Response regulatory" evidence="9">
    <location>
        <begin position="3"/>
        <end position="114"/>
    </location>
</feature>
<dbReference type="EMBL" id="JAVRFH010000059">
    <property type="protein sequence ID" value="MDT0615384.1"/>
    <property type="molecule type" value="Genomic_DNA"/>
</dbReference>
<evidence type="ECO:0000313" key="11">
    <source>
        <dbReference type="EMBL" id="MDT0615384.1"/>
    </source>
</evidence>
<dbReference type="SMART" id="SM00862">
    <property type="entry name" value="Trans_reg_C"/>
    <property type="match status" value="1"/>
</dbReference>
<dbReference type="Gene3D" id="6.10.250.690">
    <property type="match status" value="1"/>
</dbReference>
<evidence type="ECO:0000256" key="7">
    <source>
        <dbReference type="PROSITE-ProRule" id="PRU01091"/>
    </source>
</evidence>
<keyword evidence="1 6" id="KW-0597">Phosphoprotein</keyword>
<keyword evidence="4 7" id="KW-0238">DNA-binding</keyword>
<dbReference type="Gene3D" id="1.10.10.10">
    <property type="entry name" value="Winged helix-like DNA-binding domain superfamily/Winged helix DNA-binding domain"/>
    <property type="match status" value="1"/>
</dbReference>
<evidence type="ECO:0000256" key="1">
    <source>
        <dbReference type="ARBA" id="ARBA00022553"/>
    </source>
</evidence>
<dbReference type="Gene3D" id="3.40.50.2300">
    <property type="match status" value="1"/>
</dbReference>
<evidence type="ECO:0000256" key="6">
    <source>
        <dbReference type="PROSITE-ProRule" id="PRU00169"/>
    </source>
</evidence>
<evidence type="ECO:0000259" key="10">
    <source>
        <dbReference type="PROSITE" id="PS51755"/>
    </source>
</evidence>
<evidence type="ECO:0000256" key="8">
    <source>
        <dbReference type="SAM" id="MobiDB-lite"/>
    </source>
</evidence>
<dbReference type="CDD" id="cd00383">
    <property type="entry name" value="trans_reg_C"/>
    <property type="match status" value="1"/>
</dbReference>
<gene>
    <name evidence="11" type="ORF">RM812_35110</name>
</gene>
<evidence type="ECO:0000259" key="9">
    <source>
        <dbReference type="PROSITE" id="PS50110"/>
    </source>
</evidence>
<evidence type="ECO:0000256" key="2">
    <source>
        <dbReference type="ARBA" id="ARBA00023012"/>
    </source>
</evidence>
<proteinExistence type="predicted"/>
<comment type="caution">
    <text evidence="11">The sequence shown here is derived from an EMBL/GenBank/DDBJ whole genome shotgun (WGS) entry which is preliminary data.</text>
</comment>
<evidence type="ECO:0000256" key="5">
    <source>
        <dbReference type="ARBA" id="ARBA00023163"/>
    </source>
</evidence>
<keyword evidence="3" id="KW-0805">Transcription regulation</keyword>
<dbReference type="SUPFAM" id="SSF52172">
    <property type="entry name" value="CheY-like"/>
    <property type="match status" value="1"/>
</dbReference>
<dbReference type="PANTHER" id="PTHR48111">
    <property type="entry name" value="REGULATOR OF RPOS"/>
    <property type="match status" value="1"/>
</dbReference>
<dbReference type="Pfam" id="PF00072">
    <property type="entry name" value="Response_reg"/>
    <property type="match status" value="1"/>
</dbReference>
<feature type="DNA-binding region" description="OmpR/PhoB-type" evidence="7">
    <location>
        <begin position="124"/>
        <end position="219"/>
    </location>
</feature>
<keyword evidence="5" id="KW-0804">Transcription</keyword>
<dbReference type="InterPro" id="IPR001789">
    <property type="entry name" value="Sig_transdc_resp-reg_receiver"/>
</dbReference>
<dbReference type="InterPro" id="IPR001867">
    <property type="entry name" value="OmpR/PhoB-type_DNA-bd"/>
</dbReference>
<evidence type="ECO:0000256" key="3">
    <source>
        <dbReference type="ARBA" id="ARBA00023015"/>
    </source>
</evidence>
<feature type="region of interest" description="Disordered" evidence="8">
    <location>
        <begin position="219"/>
        <end position="254"/>
    </location>
</feature>
<evidence type="ECO:0000313" key="12">
    <source>
        <dbReference type="Proteomes" id="UP001180724"/>
    </source>
</evidence>
<accession>A0ABU3AYW5</accession>
<dbReference type="InterPro" id="IPR011006">
    <property type="entry name" value="CheY-like_superfamily"/>
</dbReference>
<dbReference type="PROSITE" id="PS50110">
    <property type="entry name" value="RESPONSE_REGULATORY"/>
    <property type="match status" value="1"/>
</dbReference>
<dbReference type="InterPro" id="IPR039420">
    <property type="entry name" value="WalR-like"/>
</dbReference>
<dbReference type="PANTHER" id="PTHR48111:SF1">
    <property type="entry name" value="TWO-COMPONENT RESPONSE REGULATOR ORR33"/>
    <property type="match status" value="1"/>
</dbReference>